<reference evidence="3 4" key="1">
    <citation type="submission" date="2018-01" db="EMBL/GenBank/DDBJ databases">
        <title>Whole genome sequencing of Histamine producing bacteria.</title>
        <authorList>
            <person name="Butler K."/>
        </authorList>
    </citation>
    <scope>NUCLEOTIDE SEQUENCE [LARGE SCALE GENOMIC DNA]</scope>
    <source>
        <strain evidence="3 4">DSM 24669</strain>
    </source>
</reference>
<dbReference type="SUPFAM" id="SSF81901">
    <property type="entry name" value="HCP-like"/>
    <property type="match status" value="1"/>
</dbReference>
<dbReference type="PANTHER" id="PTHR12558:SF13">
    <property type="entry name" value="CELL DIVISION CYCLE PROTEIN 27 HOMOLOG"/>
    <property type="match status" value="1"/>
</dbReference>
<dbReference type="SUPFAM" id="SSF48452">
    <property type="entry name" value="TPR-like"/>
    <property type="match status" value="5"/>
</dbReference>
<feature type="repeat" description="TPR" evidence="1">
    <location>
        <begin position="607"/>
        <end position="640"/>
    </location>
</feature>
<feature type="signal peptide" evidence="2">
    <location>
        <begin position="1"/>
        <end position="25"/>
    </location>
</feature>
<feature type="repeat" description="TPR" evidence="1">
    <location>
        <begin position="203"/>
        <end position="236"/>
    </location>
</feature>
<keyword evidence="4" id="KW-1185">Reference proteome</keyword>
<dbReference type="Proteomes" id="UP000240481">
    <property type="component" value="Unassembled WGS sequence"/>
</dbReference>
<comment type="caution">
    <text evidence="3">The sequence shown here is derived from an EMBL/GenBank/DDBJ whole genome shotgun (WGS) entry which is preliminary data.</text>
</comment>
<dbReference type="InterPro" id="IPR011990">
    <property type="entry name" value="TPR-like_helical_dom_sf"/>
</dbReference>
<evidence type="ECO:0000313" key="4">
    <source>
        <dbReference type="Proteomes" id="UP000240481"/>
    </source>
</evidence>
<accession>A0A2T3NU45</accession>
<feature type="repeat" description="TPR" evidence="1">
    <location>
        <begin position="66"/>
        <end position="99"/>
    </location>
</feature>
<dbReference type="Pfam" id="PF13174">
    <property type="entry name" value="TPR_6"/>
    <property type="match status" value="1"/>
</dbReference>
<keyword evidence="2" id="KW-0732">Signal</keyword>
<organism evidence="3 4">
    <name type="scientific">Photobacterium swingsii</name>
    <dbReference type="NCBI Taxonomy" id="680026"/>
    <lineage>
        <taxon>Bacteria</taxon>
        <taxon>Pseudomonadati</taxon>
        <taxon>Pseudomonadota</taxon>
        <taxon>Gammaproteobacteria</taxon>
        <taxon>Vibrionales</taxon>
        <taxon>Vibrionaceae</taxon>
        <taxon>Photobacterium</taxon>
    </lineage>
</organism>
<dbReference type="Pfam" id="PF13432">
    <property type="entry name" value="TPR_16"/>
    <property type="match status" value="1"/>
</dbReference>
<sequence length="929" mass="103345">MLMTHNKSKTFTRLALASFITLSLAACNDKSTDEYIEQAQTYIEHQDTNAAIIELKNAIKQAPKDSQARQILGQIYLDRGNFASAEKELEKALRLKGDSDLLSPLLAQALLGQDKTEALIELVDKTRTTDQSVKTELLAFKSLALIKQGKMEDAKYNLSLAENAGQDTLYRSIGRATLDAANENIDSALYIVNNIVKEHSTSSDAWLLKGHLETAKGDNKAAARSYQKAVDNAPDAIQYTLYLAQALVRDEAYKDAEKYVNKLLKMSSNHVIVNELKANILYAEGNNDEAKIHADLAIQNGSQSVATYLISGVVAFQQGKFEQANEHFKKIDPLVPANHFVKRLYTITQFKLGNIDDAMSILNTYTGQTEQDSTFLSSMSVELARLGREDEALALAQKASANGSGDSQVKLGLIQLANNDTGGLDTLQQALNVNPDLKEAKLGLAYFYLKQGKVDEAEQTIDEWLAKSPANAQAMLLKGLVYQIKQQPEEAKAWYNKVLASDGDNIQAHLAVAQLVDKQEGPKAAYSQAIKAYQIEPTNPLVFRHTVRFAYQSDQMAELSKAIDQQRDKDQNNGVLKVQKATTLAINSEYQAAIELLESISPHNQSSSSLRLLGDLYNQQQDYDNALTYYSHWLTKDPLNPQAYIKNIQLNELVNRADNSLKIAEKARSLFINDNRFTLMHAGLLLKLGKKSQSQALLNKQSDEVKQTAYFLRIQSMIYLQDKAYPEAINALEQRYDTLPNQSSAADLAVAYEMAGKTDQAIKFLKSVINEYGNKADSLQIRLADLQVKYRPDEAIEQYETILVREPNNIIALNNVAWLYLEKGDTDKACQSANKAHELASKRGNIPEILDTYGYCLLKSGQVAPSLQPLKEAYAKKHDDAEIALHYAESLLENKQDDNAKDVLEKINTSDPRLMAIKGQLQNKLSAVN</sequence>
<dbReference type="EMBL" id="PYLZ01000019">
    <property type="protein sequence ID" value="PSW19759.1"/>
    <property type="molecule type" value="Genomic_DNA"/>
</dbReference>
<evidence type="ECO:0000256" key="2">
    <source>
        <dbReference type="SAM" id="SignalP"/>
    </source>
</evidence>
<dbReference type="Gene3D" id="1.25.40.10">
    <property type="entry name" value="Tetratricopeptide repeat domain"/>
    <property type="match status" value="5"/>
</dbReference>
<dbReference type="AlphaFoldDB" id="A0A2T3NU45"/>
<gene>
    <name evidence="3" type="primary">prsT</name>
    <name evidence="3" type="ORF">C9I94_23420</name>
</gene>
<keyword evidence="1" id="KW-0802">TPR repeat</keyword>
<feature type="chain" id="PRO_5015593527" evidence="2">
    <location>
        <begin position="26"/>
        <end position="929"/>
    </location>
</feature>
<dbReference type="PROSITE" id="PS51257">
    <property type="entry name" value="PROKAR_LIPOPROTEIN"/>
    <property type="match status" value="1"/>
</dbReference>
<dbReference type="InterPro" id="IPR019734">
    <property type="entry name" value="TPR_rpt"/>
</dbReference>
<dbReference type="NCBIfam" id="TIGR02917">
    <property type="entry name" value="PEP_TPR_lipo"/>
    <property type="match status" value="1"/>
</dbReference>
<feature type="repeat" description="TPR" evidence="1">
    <location>
        <begin position="305"/>
        <end position="338"/>
    </location>
</feature>
<dbReference type="InterPro" id="IPR014266">
    <property type="entry name" value="PEP-CTERM_TPR_PrsT"/>
</dbReference>
<protein>
    <submittedName>
        <fullName evidence="3">PEP-CTERM system TPR-repeat protein PrsT</fullName>
    </submittedName>
</protein>
<evidence type="ECO:0000256" key="1">
    <source>
        <dbReference type="PROSITE-ProRule" id="PRU00339"/>
    </source>
</evidence>
<dbReference type="SMART" id="SM00028">
    <property type="entry name" value="TPR"/>
    <property type="match status" value="13"/>
</dbReference>
<dbReference type="PROSITE" id="PS50005">
    <property type="entry name" value="TPR"/>
    <property type="match status" value="4"/>
</dbReference>
<name>A0A2T3NU45_9GAMM</name>
<dbReference type="Pfam" id="PF13429">
    <property type="entry name" value="TPR_15"/>
    <property type="match status" value="1"/>
</dbReference>
<dbReference type="Pfam" id="PF13176">
    <property type="entry name" value="TPR_7"/>
    <property type="match status" value="1"/>
</dbReference>
<dbReference type="OrthoDB" id="7052525at2"/>
<dbReference type="STRING" id="680026.AB733_19280"/>
<dbReference type="PANTHER" id="PTHR12558">
    <property type="entry name" value="CELL DIVISION CYCLE 16,23,27"/>
    <property type="match status" value="1"/>
</dbReference>
<dbReference type="Pfam" id="PF14559">
    <property type="entry name" value="TPR_19"/>
    <property type="match status" value="2"/>
</dbReference>
<proteinExistence type="predicted"/>
<evidence type="ECO:0000313" key="3">
    <source>
        <dbReference type="EMBL" id="PSW19759.1"/>
    </source>
</evidence>